<dbReference type="AlphaFoldDB" id="A0A241Z9Z4"/>
<dbReference type="Proteomes" id="UP000194699">
    <property type="component" value="Unassembled WGS sequence"/>
</dbReference>
<reference evidence="1 2" key="1">
    <citation type="submission" date="2017-05" db="EMBL/GenBank/DDBJ databases">
        <authorList>
            <person name="Song R."/>
            <person name="Chenine A.L."/>
            <person name="Ruprecht R.M."/>
        </authorList>
    </citation>
    <scope>NUCLEOTIDE SEQUENCE [LARGE SCALE GENOMIC DNA]</scope>
    <source>
        <strain evidence="1 2">PR350</strain>
    </source>
</reference>
<sequence length="69" mass="8156">MENIQPLRLSMNKVCSMLDITREGLRKLMINDPKFPRALKSGPSRQAAVYFDYQDLLNWYESQKNQNYS</sequence>
<comment type="caution">
    <text evidence="1">The sequence shown here is derived from an EMBL/GenBank/DDBJ whole genome shotgun (WGS) entry which is preliminary data.</text>
</comment>
<evidence type="ECO:0000313" key="1">
    <source>
        <dbReference type="EMBL" id="OTM79764.1"/>
    </source>
</evidence>
<proteinExistence type="predicted"/>
<dbReference type="EMBL" id="NGEL01000184">
    <property type="protein sequence ID" value="OTM79764.1"/>
    <property type="molecule type" value="Genomic_DNA"/>
</dbReference>
<protein>
    <submittedName>
        <fullName evidence="1">Transcriptional regulator</fullName>
    </submittedName>
</protein>
<gene>
    <name evidence="1" type="ORF">B9X95_18615</name>
</gene>
<name>A0A241Z9Z4_ACIBA</name>
<organism evidence="1 2">
    <name type="scientific">Acinetobacter baumannii</name>
    <dbReference type="NCBI Taxonomy" id="470"/>
    <lineage>
        <taxon>Bacteria</taxon>
        <taxon>Pseudomonadati</taxon>
        <taxon>Pseudomonadota</taxon>
        <taxon>Gammaproteobacteria</taxon>
        <taxon>Moraxellales</taxon>
        <taxon>Moraxellaceae</taxon>
        <taxon>Acinetobacter</taxon>
        <taxon>Acinetobacter calcoaceticus/baumannii complex</taxon>
    </lineage>
</organism>
<evidence type="ECO:0000313" key="2">
    <source>
        <dbReference type="Proteomes" id="UP000194699"/>
    </source>
</evidence>
<accession>A0A241Z9Z4</accession>